<feature type="transmembrane region" description="Helical" evidence="7">
    <location>
        <begin position="241"/>
        <end position="259"/>
    </location>
</feature>
<evidence type="ECO:0000256" key="5">
    <source>
        <dbReference type="ARBA" id="ARBA00023136"/>
    </source>
</evidence>
<keyword evidence="4 7" id="KW-1133">Transmembrane helix</keyword>
<dbReference type="PANTHER" id="PTHR46285:SF7">
    <property type="entry name" value="OS06G0238900 PROTEIN"/>
    <property type="match status" value="1"/>
</dbReference>
<dbReference type="Proteomes" id="UP000823749">
    <property type="component" value="Chromosome 8"/>
</dbReference>
<feature type="transmembrane region" description="Helical" evidence="7">
    <location>
        <begin position="52"/>
        <end position="73"/>
    </location>
</feature>
<evidence type="ECO:0000256" key="7">
    <source>
        <dbReference type="SAM" id="Phobius"/>
    </source>
</evidence>
<feature type="transmembrane region" description="Helical" evidence="7">
    <location>
        <begin position="121"/>
        <end position="140"/>
    </location>
</feature>
<evidence type="ECO:0000256" key="3">
    <source>
        <dbReference type="ARBA" id="ARBA00022692"/>
    </source>
</evidence>
<feature type="transmembrane region" description="Helical" evidence="7">
    <location>
        <begin position="85"/>
        <end position="109"/>
    </location>
</feature>
<gene>
    <name evidence="8" type="ORF">RHGRI_022932</name>
</gene>
<evidence type="ECO:0000256" key="1">
    <source>
        <dbReference type="ARBA" id="ARBA00004141"/>
    </source>
</evidence>
<dbReference type="InterPro" id="IPR006904">
    <property type="entry name" value="DUF716"/>
</dbReference>
<sequence>MGLFTYTLAGGGFIAIGAWESLITSLQPQPTTKTTPSSHSPSPSSSSSSSSSSSITLIATSLFSLSFISNSLISLLSALDSKDDVGLVLQLEVIAIASLFFLYSVFGLLTHFTNSIALPSSILNLLCLFGFVEEFVLFYLQRKDPSGIENHYFDLLLVPIGICVVSSVLELKTNTYRFSRLGRGIGLISQGSWFLQMGFSFYSSALAHGCFLSEKSRGNFTVKCKGHPEYHRGRAIGTLQFNCHLAFLVVVVVGVYSVVCRKVGVGGESTLYRPLGAEMQQLDSHHGQFTLDSDDENENGNGMKEEGNVGEQNAVVVVPELGINGYGSL</sequence>
<comment type="caution">
    <text evidence="8">The sequence shown here is derived from an EMBL/GenBank/DDBJ whole genome shotgun (WGS) entry which is preliminary data.</text>
</comment>
<keyword evidence="3 7" id="KW-0812">Transmembrane</keyword>
<proteinExistence type="inferred from homology"/>
<evidence type="ECO:0000256" key="4">
    <source>
        <dbReference type="ARBA" id="ARBA00022989"/>
    </source>
</evidence>
<feature type="region of interest" description="Disordered" evidence="6">
    <location>
        <begin position="28"/>
        <end position="52"/>
    </location>
</feature>
<name>A0AAV6J5H8_9ERIC</name>
<evidence type="ECO:0000313" key="9">
    <source>
        <dbReference type="Proteomes" id="UP000823749"/>
    </source>
</evidence>
<keyword evidence="5 7" id="KW-0472">Membrane</keyword>
<feature type="transmembrane region" description="Helical" evidence="7">
    <location>
        <begin position="191"/>
        <end position="213"/>
    </location>
</feature>
<organism evidence="8 9">
    <name type="scientific">Rhododendron griersonianum</name>
    <dbReference type="NCBI Taxonomy" id="479676"/>
    <lineage>
        <taxon>Eukaryota</taxon>
        <taxon>Viridiplantae</taxon>
        <taxon>Streptophyta</taxon>
        <taxon>Embryophyta</taxon>
        <taxon>Tracheophyta</taxon>
        <taxon>Spermatophyta</taxon>
        <taxon>Magnoliopsida</taxon>
        <taxon>eudicotyledons</taxon>
        <taxon>Gunneridae</taxon>
        <taxon>Pentapetalae</taxon>
        <taxon>asterids</taxon>
        <taxon>Ericales</taxon>
        <taxon>Ericaceae</taxon>
        <taxon>Ericoideae</taxon>
        <taxon>Rhodoreae</taxon>
        <taxon>Rhododendron</taxon>
    </lineage>
</organism>
<keyword evidence="9" id="KW-1185">Reference proteome</keyword>
<evidence type="ECO:0000313" key="8">
    <source>
        <dbReference type="EMBL" id="KAG5534992.1"/>
    </source>
</evidence>
<reference evidence="8" key="1">
    <citation type="submission" date="2020-08" db="EMBL/GenBank/DDBJ databases">
        <title>Plant Genome Project.</title>
        <authorList>
            <person name="Zhang R.-G."/>
        </authorList>
    </citation>
    <scope>NUCLEOTIDE SEQUENCE</scope>
    <source>
        <strain evidence="8">WSP0</strain>
        <tissue evidence="8">Leaf</tissue>
    </source>
</reference>
<accession>A0AAV6J5H8</accession>
<comment type="similarity">
    <text evidence="2">Belongs to the TMEM45 family.</text>
</comment>
<dbReference type="GO" id="GO:0016020">
    <property type="term" value="C:membrane"/>
    <property type="evidence" value="ECO:0007669"/>
    <property type="project" value="UniProtKB-SubCell"/>
</dbReference>
<evidence type="ECO:0000256" key="2">
    <source>
        <dbReference type="ARBA" id="ARBA00006948"/>
    </source>
</evidence>
<dbReference type="EMBL" id="JACTNZ010000008">
    <property type="protein sequence ID" value="KAG5534992.1"/>
    <property type="molecule type" value="Genomic_DNA"/>
</dbReference>
<feature type="transmembrane region" description="Helical" evidence="7">
    <location>
        <begin position="152"/>
        <end position="171"/>
    </location>
</feature>
<dbReference type="Pfam" id="PF04819">
    <property type="entry name" value="DUF716"/>
    <property type="match status" value="1"/>
</dbReference>
<evidence type="ECO:0000256" key="6">
    <source>
        <dbReference type="SAM" id="MobiDB-lite"/>
    </source>
</evidence>
<dbReference type="PANTHER" id="PTHR46285">
    <property type="entry name" value="PROTEINASE INHIBITOR I4, SERPIN (DUF716)-RELATED"/>
    <property type="match status" value="1"/>
</dbReference>
<feature type="region of interest" description="Disordered" evidence="6">
    <location>
        <begin position="288"/>
        <end position="309"/>
    </location>
</feature>
<dbReference type="AlphaFoldDB" id="A0AAV6J5H8"/>
<protein>
    <submittedName>
        <fullName evidence="8">Uncharacterized protein</fullName>
    </submittedName>
</protein>
<comment type="subcellular location">
    <subcellularLocation>
        <location evidence="1">Membrane</location>
        <topology evidence="1">Multi-pass membrane protein</topology>
    </subcellularLocation>
</comment>